<keyword evidence="2" id="KW-0812">Transmembrane</keyword>
<keyword evidence="4" id="KW-1185">Reference proteome</keyword>
<evidence type="ECO:0000313" key="3">
    <source>
        <dbReference type="EMBL" id="PVX71249.1"/>
    </source>
</evidence>
<dbReference type="PANTHER" id="PTHR34219:SF5">
    <property type="entry name" value="BLR4505 PROTEIN"/>
    <property type="match status" value="1"/>
</dbReference>
<reference evidence="3 4" key="1">
    <citation type="submission" date="2018-05" db="EMBL/GenBank/DDBJ databases">
        <title>Genomic Encyclopedia of Type Strains, Phase IV (KMG-V): Genome sequencing to study the core and pangenomes of soil and plant-associated prokaryotes.</title>
        <authorList>
            <person name="Whitman W."/>
        </authorList>
    </citation>
    <scope>NUCLEOTIDE SEQUENCE [LARGE SCALE GENOMIC DNA]</scope>
    <source>
        <strain evidence="3 4">SCZa-39</strain>
    </source>
</reference>
<evidence type="ECO:0000313" key="4">
    <source>
        <dbReference type="Proteomes" id="UP000245712"/>
    </source>
</evidence>
<proteinExistence type="predicted"/>
<comment type="caution">
    <text evidence="3">The sequence shown here is derived from an EMBL/GenBank/DDBJ whole genome shotgun (WGS) entry which is preliminary data.</text>
</comment>
<evidence type="ECO:0000256" key="2">
    <source>
        <dbReference type="SAM" id="Phobius"/>
    </source>
</evidence>
<feature type="transmembrane region" description="Helical" evidence="2">
    <location>
        <begin position="20"/>
        <end position="41"/>
    </location>
</feature>
<evidence type="ECO:0000256" key="1">
    <source>
        <dbReference type="SAM" id="MobiDB-lite"/>
    </source>
</evidence>
<feature type="region of interest" description="Disordered" evidence="1">
    <location>
        <begin position="400"/>
        <end position="422"/>
    </location>
</feature>
<name>A0ABX5K999_9BURK</name>
<feature type="transmembrane region" description="Helical" evidence="2">
    <location>
        <begin position="218"/>
        <end position="238"/>
    </location>
</feature>
<feature type="transmembrane region" description="Helical" evidence="2">
    <location>
        <begin position="163"/>
        <end position="187"/>
    </location>
</feature>
<dbReference type="PANTHER" id="PTHR34219">
    <property type="entry name" value="IRON-REGULATED INNER MEMBRANE PROTEIN-RELATED"/>
    <property type="match status" value="1"/>
</dbReference>
<protein>
    <submittedName>
        <fullName evidence="3">Iron-regulated membrane protein</fullName>
    </submittedName>
</protein>
<dbReference type="Pfam" id="PF03929">
    <property type="entry name" value="PepSY_TM"/>
    <property type="match status" value="1"/>
</dbReference>
<gene>
    <name evidence="3" type="ORF">C7402_13047</name>
</gene>
<feature type="compositionally biased region" description="Low complexity" evidence="1">
    <location>
        <begin position="403"/>
        <end position="412"/>
    </location>
</feature>
<feature type="transmembrane region" description="Helical" evidence="2">
    <location>
        <begin position="370"/>
        <end position="391"/>
    </location>
</feature>
<dbReference type="Proteomes" id="UP000245712">
    <property type="component" value="Unassembled WGS sequence"/>
</dbReference>
<keyword evidence="2" id="KW-0472">Membrane</keyword>
<keyword evidence="2" id="KW-1133">Transmembrane helix</keyword>
<organism evidence="3 4">
    <name type="scientific">Paraburkholderia unamae</name>
    <dbReference type="NCBI Taxonomy" id="219649"/>
    <lineage>
        <taxon>Bacteria</taxon>
        <taxon>Pseudomonadati</taxon>
        <taxon>Pseudomonadota</taxon>
        <taxon>Betaproteobacteria</taxon>
        <taxon>Burkholderiales</taxon>
        <taxon>Burkholderiaceae</taxon>
        <taxon>Paraburkholderia</taxon>
    </lineage>
</organism>
<dbReference type="EMBL" id="QEOB01000030">
    <property type="protein sequence ID" value="PVX71249.1"/>
    <property type="molecule type" value="Genomic_DNA"/>
</dbReference>
<dbReference type="InterPro" id="IPR005625">
    <property type="entry name" value="PepSY-ass_TM"/>
</dbReference>
<accession>A0ABX5K999</accession>
<sequence>MPAGEPGCRMRPLLVRLHRWFGLGIAAFLFVAGLTGAVIAWDHELDGMLNPSFFHSATEGAPLPALELATRLEAKEPHAVVTFMPLSVEPGHTWIARVAPRIDPHTAQPYPLDFNQVALDPATGEEQGRRMWGKASLARLNLIPFLYQLHYTLFLPTKMGIDFGVWTMGVVGMVWLLDGFIAIVLAFPSLKSWRKSLAFRVKRGGYALTFDLHRSGGVWLWGLLIVVAVTSISMNLGAQVVRPVVSVFSTLAPDPFRSVAPGPALTPAETTAARARIVSEAAEVGRREGITAPPGGLFAVPAFGVFGVGYYGAGNDHGDAGLGNPWLVLNARTGQVLGKQIPGQGSAGDIFIQAQFPLHSGRIVGLPGRIAISFTGLAVAMLSVTGVLIWLKKARARRKPAKQGKQAKAAAGTVRTRERATG</sequence>